<dbReference type="InterPro" id="IPR008928">
    <property type="entry name" value="6-hairpin_glycosidase_sf"/>
</dbReference>
<keyword evidence="4" id="KW-0326">Glycosidase</keyword>
<dbReference type="PANTHER" id="PTHR23403:SF24">
    <property type="entry name" value="TREHALASE"/>
    <property type="match status" value="1"/>
</dbReference>
<comment type="caution">
    <text evidence="5">The sequence shown here is derived from an EMBL/GenBank/DDBJ whole genome shotgun (WGS) entry which is preliminary data.</text>
</comment>
<dbReference type="InterPro" id="IPR001661">
    <property type="entry name" value="Glyco_hydro_37"/>
</dbReference>
<dbReference type="PANTHER" id="PTHR23403">
    <property type="entry name" value="TREHALASE"/>
    <property type="match status" value="1"/>
</dbReference>
<dbReference type="Proteomes" id="UP001331761">
    <property type="component" value="Unassembled WGS sequence"/>
</dbReference>
<evidence type="ECO:0000313" key="5">
    <source>
        <dbReference type="EMBL" id="KAK5972421.1"/>
    </source>
</evidence>
<evidence type="ECO:0000256" key="3">
    <source>
        <dbReference type="ARBA" id="ARBA00019905"/>
    </source>
</evidence>
<dbReference type="GO" id="GO:0004555">
    <property type="term" value="F:alpha,alpha-trehalase activity"/>
    <property type="evidence" value="ECO:0007669"/>
    <property type="project" value="UniProtKB-EC"/>
</dbReference>
<dbReference type="SUPFAM" id="SSF48208">
    <property type="entry name" value="Six-hairpin glycosidases"/>
    <property type="match status" value="1"/>
</dbReference>
<evidence type="ECO:0000256" key="1">
    <source>
        <dbReference type="ARBA" id="ARBA00005615"/>
    </source>
</evidence>
<accession>A0AAN8IGA4</accession>
<organism evidence="5 6">
    <name type="scientific">Trichostrongylus colubriformis</name>
    <name type="common">Black scour worm</name>
    <dbReference type="NCBI Taxonomy" id="6319"/>
    <lineage>
        <taxon>Eukaryota</taxon>
        <taxon>Metazoa</taxon>
        <taxon>Ecdysozoa</taxon>
        <taxon>Nematoda</taxon>
        <taxon>Chromadorea</taxon>
        <taxon>Rhabditida</taxon>
        <taxon>Rhabditina</taxon>
        <taxon>Rhabditomorpha</taxon>
        <taxon>Strongyloidea</taxon>
        <taxon>Trichostrongylidae</taxon>
        <taxon>Trichostrongylus</taxon>
    </lineage>
</organism>
<keyword evidence="6" id="KW-1185">Reference proteome</keyword>
<comment type="catalytic activity">
    <reaction evidence="4">
        <text>alpha,alpha-trehalose + H2O = alpha-D-glucose + beta-D-glucose</text>
        <dbReference type="Rhea" id="RHEA:32675"/>
        <dbReference type="ChEBI" id="CHEBI:15377"/>
        <dbReference type="ChEBI" id="CHEBI:15903"/>
        <dbReference type="ChEBI" id="CHEBI:16551"/>
        <dbReference type="ChEBI" id="CHEBI:17925"/>
        <dbReference type="EC" id="3.2.1.28"/>
    </reaction>
</comment>
<evidence type="ECO:0000313" key="6">
    <source>
        <dbReference type="Proteomes" id="UP001331761"/>
    </source>
</evidence>
<dbReference type="EC" id="3.2.1.28" evidence="2 4"/>
<protein>
    <recommendedName>
        <fullName evidence="3 4">Trehalase</fullName>
        <ecNumber evidence="2 4">3.2.1.28</ecNumber>
    </recommendedName>
    <alternativeName>
        <fullName evidence="4">Alpha-trehalose glucohydrolase</fullName>
    </alternativeName>
</protein>
<dbReference type="Gene3D" id="1.50.10.10">
    <property type="match status" value="1"/>
</dbReference>
<dbReference type="GO" id="GO:0005993">
    <property type="term" value="P:trehalose catabolic process"/>
    <property type="evidence" value="ECO:0007669"/>
    <property type="project" value="TreeGrafter"/>
</dbReference>
<keyword evidence="4" id="KW-0378">Hydrolase</keyword>
<name>A0AAN8IGA4_TRICO</name>
<reference evidence="5 6" key="1">
    <citation type="submission" date="2019-10" db="EMBL/GenBank/DDBJ databases">
        <title>Assembly and Annotation for the nematode Trichostrongylus colubriformis.</title>
        <authorList>
            <person name="Martin J."/>
        </authorList>
    </citation>
    <scope>NUCLEOTIDE SEQUENCE [LARGE SCALE GENOMIC DNA]</scope>
    <source>
        <strain evidence="5">G859</strain>
        <tissue evidence="5">Whole worm</tissue>
    </source>
</reference>
<dbReference type="PRINTS" id="PR00744">
    <property type="entry name" value="GLHYDRLASE37"/>
</dbReference>
<dbReference type="InterPro" id="IPR012341">
    <property type="entry name" value="6hp_glycosidase-like_sf"/>
</dbReference>
<evidence type="ECO:0000256" key="2">
    <source>
        <dbReference type="ARBA" id="ARBA00012757"/>
    </source>
</evidence>
<proteinExistence type="inferred from homology"/>
<sequence length="152" mass="17661">MYTTVRGMIENMQYLIEKYGFVPNGNRIYYLNRSQPPLLTWCVHAYFMATNDIAFLEKVMPTLQKEMAFFRTNRSVVMDGWPGHLYRFHVTVDTPRPESYRADIESAAHLYQDVDKQKLWGDIAAAAESGRDFSSRWFAQTGPMAGRFEGTR</sequence>
<dbReference type="AlphaFoldDB" id="A0AAN8IGA4"/>
<comment type="similarity">
    <text evidence="1 4">Belongs to the glycosyl hydrolase 37 family.</text>
</comment>
<evidence type="ECO:0000256" key="4">
    <source>
        <dbReference type="RuleBase" id="RU361180"/>
    </source>
</evidence>
<dbReference type="Pfam" id="PF01204">
    <property type="entry name" value="Trehalase"/>
    <property type="match status" value="1"/>
</dbReference>
<gene>
    <name evidence="5" type="ORF">GCK32_017747</name>
</gene>
<dbReference type="EMBL" id="WIXE01016689">
    <property type="protein sequence ID" value="KAK5972421.1"/>
    <property type="molecule type" value="Genomic_DNA"/>
</dbReference>